<organism evidence="3 4">
    <name type="scientific">Scleropages formosus</name>
    <name type="common">Asian bonytongue</name>
    <name type="synonym">Osteoglossum formosum</name>
    <dbReference type="NCBI Taxonomy" id="113540"/>
    <lineage>
        <taxon>Eukaryota</taxon>
        <taxon>Metazoa</taxon>
        <taxon>Chordata</taxon>
        <taxon>Craniata</taxon>
        <taxon>Vertebrata</taxon>
        <taxon>Euteleostomi</taxon>
        <taxon>Actinopterygii</taxon>
        <taxon>Neopterygii</taxon>
        <taxon>Teleostei</taxon>
        <taxon>Osteoglossocephala</taxon>
        <taxon>Osteoglossomorpha</taxon>
        <taxon>Osteoglossiformes</taxon>
        <taxon>Osteoglossidae</taxon>
        <taxon>Scleropages</taxon>
    </lineage>
</organism>
<dbReference type="AlphaFoldDB" id="A0A8C9S5V7"/>
<dbReference type="OrthoDB" id="20277at2759"/>
<dbReference type="PANTHER" id="PTHR13602">
    <property type="entry name" value="UPF0488 PROTEIN C8ORF33"/>
    <property type="match status" value="1"/>
</dbReference>
<accession>A0A8C9S5V7</accession>
<gene>
    <name evidence="3" type="primary">c20h8orf33</name>
</gene>
<dbReference type="Ensembl" id="ENSSFOT00015029708.2">
    <property type="protein sequence ID" value="ENSSFOP00015029372.1"/>
    <property type="gene ID" value="ENSSFOG00015018878.2"/>
</dbReference>
<dbReference type="Pfam" id="PF15393">
    <property type="entry name" value="DUF4615"/>
    <property type="match status" value="2"/>
</dbReference>
<dbReference type="GeneTree" id="ENSGT00390000000306"/>
<feature type="region of interest" description="Disordered" evidence="2">
    <location>
        <begin position="298"/>
        <end position="331"/>
    </location>
</feature>
<feature type="compositionally biased region" description="Polar residues" evidence="2">
    <location>
        <begin position="176"/>
        <end position="195"/>
    </location>
</feature>
<dbReference type="InterPro" id="IPR029274">
    <property type="entry name" value="DUF4615"/>
</dbReference>
<feature type="compositionally biased region" description="Polar residues" evidence="2">
    <location>
        <begin position="145"/>
        <end position="159"/>
    </location>
</feature>
<reference evidence="3" key="2">
    <citation type="submission" date="2025-08" db="UniProtKB">
        <authorList>
            <consortium name="Ensembl"/>
        </authorList>
    </citation>
    <scope>IDENTIFICATION</scope>
</reference>
<proteinExistence type="inferred from homology"/>
<keyword evidence="4" id="KW-1185">Reference proteome</keyword>
<dbReference type="PANTHER" id="PTHR13602:SF2">
    <property type="entry name" value="UPF0488 PROTEIN C8ORF33"/>
    <property type="match status" value="1"/>
</dbReference>
<feature type="compositionally biased region" description="Basic residues" evidence="2">
    <location>
        <begin position="162"/>
        <end position="172"/>
    </location>
</feature>
<evidence type="ECO:0000313" key="4">
    <source>
        <dbReference type="Proteomes" id="UP000694397"/>
    </source>
</evidence>
<reference evidence="3" key="3">
    <citation type="submission" date="2025-09" db="UniProtKB">
        <authorList>
            <consortium name="Ensembl"/>
        </authorList>
    </citation>
    <scope>IDENTIFICATION</scope>
</reference>
<protein>
    <submittedName>
        <fullName evidence="3">Zgc:112185</fullName>
    </submittedName>
</protein>
<feature type="compositionally biased region" description="Low complexity" evidence="2">
    <location>
        <begin position="89"/>
        <end position="102"/>
    </location>
</feature>
<comment type="similarity">
    <text evidence="1">Belongs to the UPF0488 family.</text>
</comment>
<name>A0A8C9S5V7_SCLFO</name>
<evidence type="ECO:0000313" key="3">
    <source>
        <dbReference type="Ensembl" id="ENSSFOP00015029372.1"/>
    </source>
</evidence>
<feature type="compositionally biased region" description="Low complexity" evidence="2">
    <location>
        <begin position="308"/>
        <end position="320"/>
    </location>
</feature>
<sequence>MSAPPCLDFVRLACAPHHLISLKCGPHTAKESRRALGVLRSRRTPSLRKRQVMQMVFGDYGRRMTDDREGQTRTDGTTMQGAETAGMNPAAQEPGARGAAAPSTGQGEGFTFNFHIPSETPVEAGPGADTAASVGQGDPGVGAVDNSQDTEQSTKSADSTVKKKKPRKKKKKSEGTEGQNKTTVASQSGASSSTAEPVCVLTAEQMLARELDWCIEQLELGLRTQKSTPKQMEEASRALKTLRSGKAHLAKKRQVMRTVFGDYRKKMEEENARQVKLIKEAVKSARVTAVSEPIKKPVFRRRAECRRQSQGQKQSDQGQSETQTPEGGPRL</sequence>
<reference evidence="3 4" key="1">
    <citation type="submission" date="2019-04" db="EMBL/GenBank/DDBJ databases">
        <authorList>
            <consortium name="Wellcome Sanger Institute Data Sharing"/>
        </authorList>
    </citation>
    <scope>NUCLEOTIDE SEQUENCE [LARGE SCALE GENOMIC DNA]</scope>
</reference>
<feature type="region of interest" description="Disordered" evidence="2">
    <location>
        <begin position="64"/>
        <end position="195"/>
    </location>
</feature>
<evidence type="ECO:0000256" key="2">
    <source>
        <dbReference type="SAM" id="MobiDB-lite"/>
    </source>
</evidence>
<evidence type="ECO:0000256" key="1">
    <source>
        <dbReference type="ARBA" id="ARBA00005707"/>
    </source>
</evidence>
<dbReference type="Proteomes" id="UP000694397">
    <property type="component" value="Chromosome 20"/>
</dbReference>